<dbReference type="SMART" id="SM00304">
    <property type="entry name" value="HAMP"/>
    <property type="match status" value="1"/>
</dbReference>
<dbReference type="Pfam" id="PF00672">
    <property type="entry name" value="HAMP"/>
    <property type="match status" value="1"/>
</dbReference>
<dbReference type="SUPFAM" id="SSF55874">
    <property type="entry name" value="ATPase domain of HSP90 chaperone/DNA topoisomerase II/histidine kinase"/>
    <property type="match status" value="1"/>
</dbReference>
<sequence length="529" mass="57376">MSLRRLSPEPRGRASHSATGERIAGENVDHGMLLEPAVVAELTNRPRWRRFLDGTLGSIKQRLTILASLVIIFSIATVTFAAYATVSQILWRTSDSLLRSQAQSIIEMPPEQVPGGTQGEHYRPAFEKISNTLSLMVVPESNTGIAAPVAKFEPVLEDSEIAVIQGARPHSYRSDGDDRYFAVAAPDGRVVVLVSDTSSTQRALDSLALILTMIGICGALGAIVLVTAVVNTGLRPIDRLRRATDRVTETDELRQLVVFSNDEVGTLTMSFNNMMLALQTSREKQKELVADASHELKTPLTSLRTNIELLLLATREDSPGISEADRREIERDVLSQLDEMSALIKDLVDLAREDGPVLSDQEVDLNDCIRVGVAKVQRRRPDVIFEIHAEPWVAQGDPLSLKRALLNLLDNAAKWSPQGGTVRVWMQPIPPAASGLPAGAQGGEGYEEAVEIRVADSGPGIPAKDRAKVFDRFYRSISSRSMPGSGLGLSIVKQAVVNHGGAIIADESDDGGALMRVVLPARRGTPSEK</sequence>
<comment type="catalytic activity">
    <reaction evidence="1">
        <text>ATP + protein L-histidine = ADP + protein N-phospho-L-histidine.</text>
        <dbReference type="EC" id="2.7.13.3"/>
    </reaction>
</comment>
<dbReference type="Gene3D" id="1.10.287.130">
    <property type="match status" value="1"/>
</dbReference>
<comment type="caution">
    <text evidence="15">The sequence shown here is derived from an EMBL/GenBank/DDBJ whole genome shotgun (WGS) entry which is preliminary data.</text>
</comment>
<dbReference type="InterPro" id="IPR003660">
    <property type="entry name" value="HAMP_dom"/>
</dbReference>
<dbReference type="InterPro" id="IPR036097">
    <property type="entry name" value="HisK_dim/P_sf"/>
</dbReference>
<dbReference type="SMART" id="SM00387">
    <property type="entry name" value="HATPase_c"/>
    <property type="match status" value="1"/>
</dbReference>
<evidence type="ECO:0000256" key="6">
    <source>
        <dbReference type="ARBA" id="ARBA00022692"/>
    </source>
</evidence>
<feature type="transmembrane region" description="Helical" evidence="12">
    <location>
        <begin position="65"/>
        <end position="91"/>
    </location>
</feature>
<evidence type="ECO:0000256" key="2">
    <source>
        <dbReference type="ARBA" id="ARBA00004236"/>
    </source>
</evidence>
<evidence type="ECO:0000256" key="5">
    <source>
        <dbReference type="ARBA" id="ARBA00022679"/>
    </source>
</evidence>
<feature type="domain" description="Histidine kinase" evidence="13">
    <location>
        <begin position="291"/>
        <end position="523"/>
    </location>
</feature>
<dbReference type="Pfam" id="PF02518">
    <property type="entry name" value="HATPase_c"/>
    <property type="match status" value="1"/>
</dbReference>
<keyword evidence="9" id="KW-0902">Two-component regulatory system</keyword>
<evidence type="ECO:0000256" key="12">
    <source>
        <dbReference type="SAM" id="Phobius"/>
    </source>
</evidence>
<evidence type="ECO:0000256" key="9">
    <source>
        <dbReference type="ARBA" id="ARBA00023012"/>
    </source>
</evidence>
<evidence type="ECO:0000259" key="13">
    <source>
        <dbReference type="PROSITE" id="PS50109"/>
    </source>
</evidence>
<comment type="subcellular location">
    <subcellularLocation>
        <location evidence="2">Cell membrane</location>
    </subcellularLocation>
</comment>
<evidence type="ECO:0000256" key="4">
    <source>
        <dbReference type="ARBA" id="ARBA00022553"/>
    </source>
</evidence>
<dbReference type="SUPFAM" id="SSF47384">
    <property type="entry name" value="Homodimeric domain of signal transducing histidine kinase"/>
    <property type="match status" value="1"/>
</dbReference>
<evidence type="ECO:0000256" key="10">
    <source>
        <dbReference type="ARBA" id="ARBA00023136"/>
    </source>
</evidence>
<dbReference type="GO" id="GO:0000155">
    <property type="term" value="F:phosphorelay sensor kinase activity"/>
    <property type="evidence" value="ECO:0007669"/>
    <property type="project" value="InterPro"/>
</dbReference>
<dbReference type="InterPro" id="IPR003594">
    <property type="entry name" value="HATPase_dom"/>
</dbReference>
<keyword evidence="4" id="KW-0597">Phosphoprotein</keyword>
<feature type="compositionally biased region" description="Basic and acidic residues" evidence="11">
    <location>
        <begin position="1"/>
        <end position="12"/>
    </location>
</feature>
<dbReference type="Gene3D" id="3.30.565.10">
    <property type="entry name" value="Histidine kinase-like ATPase, C-terminal domain"/>
    <property type="match status" value="1"/>
</dbReference>
<evidence type="ECO:0000259" key="14">
    <source>
        <dbReference type="PROSITE" id="PS50885"/>
    </source>
</evidence>
<reference evidence="15 16" key="1">
    <citation type="submission" date="2017-11" db="EMBL/GenBank/DDBJ databases">
        <title>Infants hospitalized years apart are colonized by the same room-sourced microbial strains.</title>
        <authorList>
            <person name="Brooks B."/>
            <person name="Olm M.R."/>
            <person name="Firek B.A."/>
            <person name="Baker R."/>
            <person name="Thomas B.C."/>
            <person name="Morowitz M.J."/>
            <person name="Banfield J.F."/>
        </authorList>
    </citation>
    <scope>NUCLEOTIDE SEQUENCE [LARGE SCALE GENOMIC DNA]</scope>
    <source>
        <strain evidence="15">S2_012_000_R3_87</strain>
    </source>
</reference>
<feature type="domain" description="HAMP" evidence="14">
    <location>
        <begin position="231"/>
        <end position="283"/>
    </location>
</feature>
<dbReference type="InterPro" id="IPR003661">
    <property type="entry name" value="HisK_dim/P_dom"/>
</dbReference>
<dbReference type="AlphaFoldDB" id="A0A2W5B070"/>
<dbReference type="GO" id="GO:0005886">
    <property type="term" value="C:plasma membrane"/>
    <property type="evidence" value="ECO:0007669"/>
    <property type="project" value="UniProtKB-SubCell"/>
</dbReference>
<evidence type="ECO:0000256" key="1">
    <source>
        <dbReference type="ARBA" id="ARBA00000085"/>
    </source>
</evidence>
<dbReference type="Pfam" id="PF00512">
    <property type="entry name" value="HisKA"/>
    <property type="match status" value="1"/>
</dbReference>
<evidence type="ECO:0000256" key="3">
    <source>
        <dbReference type="ARBA" id="ARBA00012438"/>
    </source>
</evidence>
<dbReference type="SMART" id="SM00388">
    <property type="entry name" value="HisKA"/>
    <property type="match status" value="1"/>
</dbReference>
<dbReference type="InterPro" id="IPR005467">
    <property type="entry name" value="His_kinase_dom"/>
</dbReference>
<dbReference type="PROSITE" id="PS50109">
    <property type="entry name" value="HIS_KIN"/>
    <property type="match status" value="1"/>
</dbReference>
<accession>A0A2W5B070</accession>
<dbReference type="PRINTS" id="PR00344">
    <property type="entry name" value="BCTRLSENSOR"/>
</dbReference>
<keyword evidence="7 15" id="KW-0418">Kinase</keyword>
<evidence type="ECO:0000313" key="15">
    <source>
        <dbReference type="EMBL" id="PZO99026.1"/>
    </source>
</evidence>
<feature type="transmembrane region" description="Helical" evidence="12">
    <location>
        <begin position="207"/>
        <end position="234"/>
    </location>
</feature>
<dbReference type="InterPro" id="IPR036890">
    <property type="entry name" value="HATPase_C_sf"/>
</dbReference>
<dbReference type="Proteomes" id="UP000249451">
    <property type="component" value="Unassembled WGS sequence"/>
</dbReference>
<name>A0A2W5B070_9CORY</name>
<dbReference type="InterPro" id="IPR050428">
    <property type="entry name" value="TCS_sensor_his_kinase"/>
</dbReference>
<dbReference type="CDD" id="cd06225">
    <property type="entry name" value="HAMP"/>
    <property type="match status" value="1"/>
</dbReference>
<feature type="region of interest" description="Disordered" evidence="11">
    <location>
        <begin position="1"/>
        <end position="22"/>
    </location>
</feature>
<dbReference type="PROSITE" id="PS50885">
    <property type="entry name" value="HAMP"/>
    <property type="match status" value="1"/>
</dbReference>
<dbReference type="CDD" id="cd00082">
    <property type="entry name" value="HisKA"/>
    <property type="match status" value="1"/>
</dbReference>
<dbReference type="PANTHER" id="PTHR45436:SF5">
    <property type="entry name" value="SENSOR HISTIDINE KINASE TRCS"/>
    <property type="match status" value="1"/>
</dbReference>
<keyword evidence="10 12" id="KW-0472">Membrane</keyword>
<evidence type="ECO:0000313" key="16">
    <source>
        <dbReference type="Proteomes" id="UP000249451"/>
    </source>
</evidence>
<dbReference type="Gene3D" id="6.10.340.10">
    <property type="match status" value="1"/>
</dbReference>
<keyword evidence="8 12" id="KW-1133">Transmembrane helix</keyword>
<dbReference type="CDD" id="cd00075">
    <property type="entry name" value="HATPase"/>
    <property type="match status" value="1"/>
</dbReference>
<dbReference type="SUPFAM" id="SSF158472">
    <property type="entry name" value="HAMP domain-like"/>
    <property type="match status" value="1"/>
</dbReference>
<gene>
    <name evidence="15" type="ORF">DI609_09235</name>
</gene>
<evidence type="ECO:0000256" key="11">
    <source>
        <dbReference type="SAM" id="MobiDB-lite"/>
    </source>
</evidence>
<protein>
    <recommendedName>
        <fullName evidence="3">histidine kinase</fullName>
        <ecNumber evidence="3">2.7.13.3</ecNumber>
    </recommendedName>
</protein>
<proteinExistence type="predicted"/>
<keyword evidence="5" id="KW-0808">Transferase</keyword>
<keyword evidence="6 12" id="KW-0812">Transmembrane</keyword>
<dbReference type="EMBL" id="QFNY01000233">
    <property type="protein sequence ID" value="PZO99026.1"/>
    <property type="molecule type" value="Genomic_DNA"/>
</dbReference>
<organism evidence="15 16">
    <name type="scientific">Corynebacterium urealyticum</name>
    <dbReference type="NCBI Taxonomy" id="43771"/>
    <lineage>
        <taxon>Bacteria</taxon>
        <taxon>Bacillati</taxon>
        <taxon>Actinomycetota</taxon>
        <taxon>Actinomycetes</taxon>
        <taxon>Mycobacteriales</taxon>
        <taxon>Corynebacteriaceae</taxon>
        <taxon>Corynebacterium</taxon>
    </lineage>
</organism>
<dbReference type="PANTHER" id="PTHR45436">
    <property type="entry name" value="SENSOR HISTIDINE KINASE YKOH"/>
    <property type="match status" value="1"/>
</dbReference>
<dbReference type="EC" id="2.7.13.3" evidence="3"/>
<evidence type="ECO:0000256" key="8">
    <source>
        <dbReference type="ARBA" id="ARBA00022989"/>
    </source>
</evidence>
<dbReference type="InterPro" id="IPR004358">
    <property type="entry name" value="Sig_transdc_His_kin-like_C"/>
</dbReference>
<evidence type="ECO:0000256" key="7">
    <source>
        <dbReference type="ARBA" id="ARBA00022777"/>
    </source>
</evidence>